<accession>A0A2G9YYB5</accession>
<proteinExistence type="predicted"/>
<comment type="caution">
    <text evidence="1">The sequence shown here is derived from an EMBL/GenBank/DDBJ whole genome shotgun (WGS) entry which is preliminary data.</text>
</comment>
<dbReference type="EMBL" id="PCRQ01000053">
    <property type="protein sequence ID" value="PIP24207.1"/>
    <property type="molecule type" value="Genomic_DNA"/>
</dbReference>
<organism evidence="1 2">
    <name type="scientific">Candidatus Nealsonbacteria bacterium CG23_combo_of_CG06-09_8_20_14_all_37_18</name>
    <dbReference type="NCBI Taxonomy" id="1974720"/>
    <lineage>
        <taxon>Bacteria</taxon>
        <taxon>Candidatus Nealsoniibacteriota</taxon>
    </lineage>
</organism>
<evidence type="ECO:0000313" key="1">
    <source>
        <dbReference type="EMBL" id="PIP24207.1"/>
    </source>
</evidence>
<sequence>MIIFVQNIKLHKSSPAKRDEDGDEVKLHRLYYGNKNPRKILGLKATRSPEPFGELRASRAQGGCGDGT</sequence>
<protein>
    <submittedName>
        <fullName evidence="1">Uncharacterized protein</fullName>
    </submittedName>
</protein>
<evidence type="ECO:0000313" key="2">
    <source>
        <dbReference type="Proteomes" id="UP000229952"/>
    </source>
</evidence>
<dbReference type="AlphaFoldDB" id="A0A2G9YYB5"/>
<reference evidence="1 2" key="1">
    <citation type="submission" date="2017-09" db="EMBL/GenBank/DDBJ databases">
        <title>Depth-based differentiation of microbial function through sediment-hosted aquifers and enrichment of novel symbionts in the deep terrestrial subsurface.</title>
        <authorList>
            <person name="Probst A.J."/>
            <person name="Ladd B."/>
            <person name="Jarett J.K."/>
            <person name="Geller-Mcgrath D.E."/>
            <person name="Sieber C.M."/>
            <person name="Emerson J.B."/>
            <person name="Anantharaman K."/>
            <person name="Thomas B.C."/>
            <person name="Malmstrom R."/>
            <person name="Stieglmeier M."/>
            <person name="Klingl A."/>
            <person name="Woyke T."/>
            <person name="Ryan C.M."/>
            <person name="Banfield J.F."/>
        </authorList>
    </citation>
    <scope>NUCLEOTIDE SEQUENCE [LARGE SCALE GENOMIC DNA]</scope>
    <source>
        <strain evidence="1">CG23_combo_of_CG06-09_8_20_14_all_37_18</strain>
    </source>
</reference>
<name>A0A2G9YYB5_9BACT</name>
<dbReference type="Proteomes" id="UP000229952">
    <property type="component" value="Unassembled WGS sequence"/>
</dbReference>
<gene>
    <name evidence="1" type="ORF">COX35_01965</name>
</gene>